<feature type="transmembrane region" description="Helical" evidence="1">
    <location>
        <begin position="12"/>
        <end position="37"/>
    </location>
</feature>
<protein>
    <submittedName>
        <fullName evidence="2">Uncharacterized protein</fullName>
    </submittedName>
</protein>
<gene>
    <name evidence="3" type="primary">Gm46901</name>
</gene>
<dbReference type="AGR" id="MGI:5826538"/>
<accession>Q3UQI1</accession>
<reference evidence="2" key="5">
    <citation type="journal article" date="2002" name="Nature">
        <title>Analysis of the mouse transcriptome based on functional annotation of 60,770 full-length cDNAs.</title>
        <authorList>
            <consortium name="The FANTOM Consortium and the RIKEN Genome Exploration Research Group Phase I and II Team"/>
        </authorList>
    </citation>
    <scope>NUCLEOTIDE SEQUENCE</scope>
    <source>
        <strain evidence="2">C57BL/6J</strain>
        <tissue evidence="2">Lung</tissue>
    </source>
</reference>
<reference evidence="2" key="4">
    <citation type="journal article" date="2001" name="Nature">
        <title>Functional annotation of a full-length mouse cDNA collection.</title>
        <authorList>
            <consortium name="The RIKEN Genome Exploration Research Group Phase II Team and the FANTOM Consortium"/>
        </authorList>
    </citation>
    <scope>NUCLEOTIDE SEQUENCE</scope>
    <source>
        <strain evidence="2">C57BL/6J</strain>
        <tissue evidence="2">Lung</tissue>
    </source>
</reference>
<reference evidence="2" key="8">
    <citation type="journal article" date="2005" name="Science">
        <title>Antisense Transcription in the Mammalian Transcriptome.</title>
        <authorList>
            <consortium name="RIKEN Genome Exploration Research Group and Genome Science Group (Genome Network Project Core Group) and the FANTOM Consortium"/>
        </authorList>
    </citation>
    <scope>NUCLEOTIDE SEQUENCE</scope>
    <source>
        <strain evidence="2">C57BL/6J</strain>
        <tissue evidence="2">Lung</tissue>
    </source>
</reference>
<evidence type="ECO:0000313" key="2">
    <source>
        <dbReference type="EMBL" id="BAE25060.1"/>
    </source>
</evidence>
<reference evidence="2" key="6">
    <citation type="submission" date="2004-03" db="EMBL/GenBank/DDBJ databases">
        <authorList>
            <person name="Arakawa T."/>
            <person name="Carninci P."/>
            <person name="Fukuda S."/>
            <person name="Hashizume W."/>
            <person name="Hayashida K."/>
            <person name="Hori F."/>
            <person name="Iida J."/>
            <person name="Imamura K."/>
            <person name="Imotani K."/>
            <person name="Itoh M."/>
            <person name="Kanagawa S."/>
            <person name="Kawai J."/>
            <person name="Kojima M."/>
            <person name="Konno H."/>
            <person name="Murata M."/>
            <person name="Nakamura M."/>
            <person name="Ninomiya N."/>
            <person name="Nishiyori H."/>
            <person name="Nomura K."/>
            <person name="Ohno M."/>
            <person name="Sakazume N."/>
            <person name="Sano H."/>
            <person name="Sasaki D."/>
            <person name="Shibata K."/>
            <person name="Shiraki T."/>
            <person name="Tagami M."/>
            <person name="Tagami Y."/>
            <person name="Waki K."/>
            <person name="Watahiki A."/>
            <person name="Muramatsu M."/>
            <person name="Hayashizaki Y."/>
        </authorList>
    </citation>
    <scope>NUCLEOTIDE SEQUENCE</scope>
    <source>
        <strain evidence="2">C57BL/6J</strain>
        <tissue evidence="2">Lung</tissue>
    </source>
</reference>
<reference evidence="2" key="1">
    <citation type="journal article" date="1999" name="Methods Enzymol.">
        <title>High-efficiency full-length cDNA cloning.</title>
        <authorList>
            <person name="Carninci P."/>
            <person name="Hayashizaki Y."/>
        </authorList>
    </citation>
    <scope>NUCLEOTIDE SEQUENCE</scope>
    <source>
        <strain evidence="2">C57BL/6J</strain>
        <tissue evidence="2">Lung</tissue>
    </source>
</reference>
<reference evidence="2" key="3">
    <citation type="journal article" date="2000" name="Genome Res.">
        <title>RIKEN integrated sequence analysis (RISA) system--384-format sequencing pipeline with 384 multicapillary sequencer.</title>
        <authorList>
            <person name="Shibata K."/>
            <person name="Itoh M."/>
            <person name="Aizawa K."/>
            <person name="Nagaoka S."/>
            <person name="Sasaki N."/>
            <person name="Carninci P."/>
            <person name="Konno H."/>
            <person name="Akiyama J."/>
            <person name="Nishi K."/>
            <person name="Kitsunai T."/>
            <person name="Tashiro H."/>
            <person name="Itoh M."/>
            <person name="Sumi N."/>
            <person name="Ishii Y."/>
            <person name="Nakamura S."/>
            <person name="Hazama M."/>
            <person name="Nishine T."/>
            <person name="Harada A."/>
            <person name="Yamamoto R."/>
            <person name="Matsumoto H."/>
            <person name="Sakaguchi S."/>
            <person name="Ikegami T."/>
            <person name="Kashiwagi K."/>
            <person name="Fujiwake S."/>
            <person name="Inoue K."/>
            <person name="Togawa Y."/>
            <person name="Izawa M."/>
            <person name="Ohara E."/>
            <person name="Watahiki M."/>
            <person name="Yoneda Y."/>
            <person name="Ishikawa T."/>
            <person name="Ozawa K."/>
            <person name="Tanaka T."/>
            <person name="Matsuura S."/>
            <person name="Kawai J."/>
            <person name="Okazaki Y."/>
            <person name="Muramatsu M."/>
            <person name="Inoue Y."/>
            <person name="Kira A."/>
            <person name="Hayashizaki Y."/>
        </authorList>
    </citation>
    <scope>NUCLEOTIDE SEQUENCE</scope>
    <source>
        <strain evidence="2">C57BL/6J</strain>
        <tissue evidence="2">Lung</tissue>
    </source>
</reference>
<dbReference type="EMBL" id="AK142418">
    <property type="protein sequence ID" value="BAE25060.1"/>
    <property type="molecule type" value="mRNA"/>
</dbReference>
<name>Q3UQI1_MOUSE</name>
<keyword evidence="1" id="KW-1133">Transmembrane helix</keyword>
<sequence length="58" mass="6963">MFGKELNHVIKLYPYLAFNIYSKYVLFGVAFNLLVAFSNDDQNIHKLFWVRTMDKYII</sequence>
<evidence type="ECO:0000256" key="1">
    <source>
        <dbReference type="SAM" id="Phobius"/>
    </source>
</evidence>
<proteinExistence type="evidence at transcript level"/>
<reference evidence="2" key="2">
    <citation type="journal article" date="2000" name="Genome Res.">
        <title>Normalization and subtraction of cap-trapper-selected cDNAs to prepare full-length cDNA libraries for rapid discovery of new genes.</title>
        <authorList>
            <person name="Carninci P."/>
            <person name="Shibata Y."/>
            <person name="Hayatsu N."/>
            <person name="Sugahara Y."/>
            <person name="Shibata K."/>
            <person name="Itoh M."/>
            <person name="Konno H."/>
            <person name="Okazaki Y."/>
            <person name="Muramatsu M."/>
            <person name="Hayashizaki Y."/>
        </authorList>
    </citation>
    <scope>NUCLEOTIDE SEQUENCE</scope>
    <source>
        <strain evidence="2">C57BL/6J</strain>
        <tissue evidence="2">Lung</tissue>
    </source>
</reference>
<dbReference type="AlphaFoldDB" id="Q3UQI1"/>
<organism evidence="2">
    <name type="scientific">Mus musculus</name>
    <name type="common">Mouse</name>
    <dbReference type="NCBI Taxonomy" id="10090"/>
    <lineage>
        <taxon>Eukaryota</taxon>
        <taxon>Metazoa</taxon>
        <taxon>Chordata</taxon>
        <taxon>Craniata</taxon>
        <taxon>Vertebrata</taxon>
        <taxon>Euteleostomi</taxon>
        <taxon>Mammalia</taxon>
        <taxon>Eutheria</taxon>
        <taxon>Euarchontoglires</taxon>
        <taxon>Glires</taxon>
        <taxon>Rodentia</taxon>
        <taxon>Myomorpha</taxon>
        <taxon>Muroidea</taxon>
        <taxon>Muridae</taxon>
        <taxon>Murinae</taxon>
        <taxon>Mus</taxon>
        <taxon>Mus</taxon>
    </lineage>
</organism>
<evidence type="ECO:0000313" key="3">
    <source>
        <dbReference type="MGI" id="MGI:5826538"/>
    </source>
</evidence>
<dbReference type="MGI" id="MGI:5826538">
    <property type="gene designation" value="Gm46901"/>
</dbReference>
<keyword evidence="1" id="KW-0812">Transmembrane</keyword>
<reference evidence="2" key="7">
    <citation type="journal article" date="2005" name="Science">
        <title>The Transcriptional Landscape of the Mammalian Genome.</title>
        <authorList>
            <consortium name="The FANTOM Consortium"/>
            <consortium name="Riken Genome Exploration Research Group and Genome Science Group (Genome Network Project Core Group)"/>
        </authorList>
    </citation>
    <scope>NUCLEOTIDE SEQUENCE</scope>
    <source>
        <strain evidence="2">C57BL/6J</strain>
        <tissue evidence="2">Lung</tissue>
    </source>
</reference>
<keyword evidence="1" id="KW-0472">Membrane</keyword>